<feature type="transmembrane region" description="Helical" evidence="10">
    <location>
        <begin position="12"/>
        <end position="30"/>
    </location>
</feature>
<keyword evidence="8 10" id="KW-1133">Transmembrane helix</keyword>
<dbReference type="Pfam" id="PF13903">
    <property type="entry name" value="Claudin_2"/>
    <property type="match status" value="1"/>
</dbReference>
<evidence type="ECO:0000256" key="3">
    <source>
        <dbReference type="ARBA" id="ARBA00008295"/>
    </source>
</evidence>
<dbReference type="InterPro" id="IPR006187">
    <property type="entry name" value="Claudin"/>
</dbReference>
<evidence type="ECO:0000256" key="9">
    <source>
        <dbReference type="ARBA" id="ARBA00023136"/>
    </source>
</evidence>
<sequence>MIYLAHTAHWQFVGLIAGVLAWILTMTTAGNNEWRLWHVADLSVITSGEAWVGIWRACFYSHVLPGAENCRSLRISDPFVPVEIPAAQVLMVVAVISGLVGNICAAVAMRMAYFSVEDRRNIRMVFVTAAVLYLLTAMFLLVPLVWNVTSVLNNRTIAFPLEFHLPAAPVSQRVGSAIGMGLFASILMLISGVLFLCY</sequence>
<keyword evidence="12" id="KW-1185">Reference proteome</keyword>
<name>A0A3Q3ARK0_KRYMA</name>
<dbReference type="GO" id="GO:0005198">
    <property type="term" value="F:structural molecule activity"/>
    <property type="evidence" value="ECO:0007669"/>
    <property type="project" value="InterPro"/>
</dbReference>
<dbReference type="GeneTree" id="ENSGT00390000005717"/>
<feature type="transmembrane region" description="Helical" evidence="10">
    <location>
        <begin position="89"/>
        <end position="113"/>
    </location>
</feature>
<evidence type="ECO:0000313" key="12">
    <source>
        <dbReference type="Proteomes" id="UP000264800"/>
    </source>
</evidence>
<dbReference type="InterPro" id="IPR004031">
    <property type="entry name" value="PMP22/EMP/MP20/Claudin"/>
</dbReference>
<dbReference type="PRINTS" id="PR01077">
    <property type="entry name" value="CLAUDIN"/>
</dbReference>
<evidence type="ECO:0000256" key="7">
    <source>
        <dbReference type="ARBA" id="ARBA00022949"/>
    </source>
</evidence>
<dbReference type="GO" id="GO:0005886">
    <property type="term" value="C:plasma membrane"/>
    <property type="evidence" value="ECO:0007669"/>
    <property type="project" value="UniProtKB-SubCell"/>
</dbReference>
<reference evidence="11" key="1">
    <citation type="submission" date="2025-08" db="UniProtKB">
        <authorList>
            <consortium name="Ensembl"/>
        </authorList>
    </citation>
    <scope>IDENTIFICATION</scope>
</reference>
<keyword evidence="6 10" id="KW-0812">Transmembrane</keyword>
<dbReference type="Gene3D" id="1.20.140.150">
    <property type="match status" value="1"/>
</dbReference>
<feature type="transmembrane region" description="Helical" evidence="10">
    <location>
        <begin position="125"/>
        <end position="146"/>
    </location>
</feature>
<keyword evidence="4" id="KW-0796">Tight junction</keyword>
<evidence type="ECO:0000256" key="1">
    <source>
        <dbReference type="ARBA" id="ARBA00004435"/>
    </source>
</evidence>
<evidence type="ECO:0000313" key="11">
    <source>
        <dbReference type="Ensembl" id="ENSKMAP00000019111.1"/>
    </source>
</evidence>
<organism evidence="11 12">
    <name type="scientific">Kryptolebias marmoratus</name>
    <name type="common">Mangrove killifish</name>
    <name type="synonym">Rivulus marmoratus</name>
    <dbReference type="NCBI Taxonomy" id="37003"/>
    <lineage>
        <taxon>Eukaryota</taxon>
        <taxon>Metazoa</taxon>
        <taxon>Chordata</taxon>
        <taxon>Craniata</taxon>
        <taxon>Vertebrata</taxon>
        <taxon>Euteleostomi</taxon>
        <taxon>Actinopterygii</taxon>
        <taxon>Neopterygii</taxon>
        <taxon>Teleostei</taxon>
        <taxon>Neoteleostei</taxon>
        <taxon>Acanthomorphata</taxon>
        <taxon>Ovalentaria</taxon>
        <taxon>Atherinomorphae</taxon>
        <taxon>Cyprinodontiformes</taxon>
        <taxon>Rivulidae</taxon>
        <taxon>Kryptolebias</taxon>
    </lineage>
</organism>
<keyword evidence="5" id="KW-1003">Cell membrane</keyword>
<dbReference type="AlphaFoldDB" id="A0A3Q3ARK0"/>
<comment type="similarity">
    <text evidence="3">Belongs to the claudin family.</text>
</comment>
<dbReference type="Ensembl" id="ENSKMAT00000019374.1">
    <property type="protein sequence ID" value="ENSKMAP00000019111.1"/>
    <property type="gene ID" value="ENSKMAG00000014217.1"/>
</dbReference>
<dbReference type="OMA" id="HVGIWKI"/>
<evidence type="ECO:0000256" key="6">
    <source>
        <dbReference type="ARBA" id="ARBA00022692"/>
    </source>
</evidence>
<keyword evidence="9 10" id="KW-0472">Membrane</keyword>
<dbReference type="STRING" id="37003.ENSKMAP00000019111"/>
<dbReference type="GO" id="GO:0005923">
    <property type="term" value="C:bicellular tight junction"/>
    <property type="evidence" value="ECO:0007669"/>
    <property type="project" value="UniProtKB-SubCell"/>
</dbReference>
<evidence type="ECO:0000256" key="2">
    <source>
        <dbReference type="ARBA" id="ARBA00004651"/>
    </source>
</evidence>
<proteinExistence type="inferred from homology"/>
<protein>
    <recommendedName>
        <fullName evidence="13">Claudin 34</fullName>
    </recommendedName>
</protein>
<evidence type="ECO:0000256" key="4">
    <source>
        <dbReference type="ARBA" id="ARBA00022427"/>
    </source>
</evidence>
<keyword evidence="7" id="KW-0965">Cell junction</keyword>
<evidence type="ECO:0000256" key="8">
    <source>
        <dbReference type="ARBA" id="ARBA00022989"/>
    </source>
</evidence>
<reference evidence="11" key="2">
    <citation type="submission" date="2025-09" db="UniProtKB">
        <authorList>
            <consortium name="Ensembl"/>
        </authorList>
    </citation>
    <scope>IDENTIFICATION</scope>
</reference>
<dbReference type="PANTHER" id="PTHR12002">
    <property type="entry name" value="CLAUDIN"/>
    <property type="match status" value="1"/>
</dbReference>
<comment type="subcellular location">
    <subcellularLocation>
        <location evidence="1">Cell junction</location>
        <location evidence="1">Tight junction</location>
    </subcellularLocation>
    <subcellularLocation>
        <location evidence="2">Cell membrane</location>
        <topology evidence="2">Multi-pass membrane protein</topology>
    </subcellularLocation>
</comment>
<evidence type="ECO:0000256" key="5">
    <source>
        <dbReference type="ARBA" id="ARBA00022475"/>
    </source>
</evidence>
<accession>A0A3Q3ARK0</accession>
<dbReference type="Proteomes" id="UP000264800">
    <property type="component" value="Unplaced"/>
</dbReference>
<feature type="transmembrane region" description="Helical" evidence="10">
    <location>
        <begin position="174"/>
        <end position="197"/>
    </location>
</feature>
<evidence type="ECO:0008006" key="13">
    <source>
        <dbReference type="Google" id="ProtNLM"/>
    </source>
</evidence>
<evidence type="ECO:0000256" key="10">
    <source>
        <dbReference type="SAM" id="Phobius"/>
    </source>
</evidence>